<dbReference type="Proteomes" id="UP000006352">
    <property type="component" value="Unassembled WGS sequence"/>
</dbReference>
<evidence type="ECO:0000313" key="1">
    <source>
        <dbReference type="EMBL" id="CCM07251.1"/>
    </source>
</evidence>
<dbReference type="HOGENOM" id="CLU_921454_0_0_1"/>
<keyword evidence="2" id="KW-1185">Reference proteome</keyword>
<dbReference type="InParanoid" id="J7SCJ9"/>
<accession>J7SCJ9</accession>
<proteinExistence type="predicted"/>
<gene>
    <name evidence="1" type="ORF">FIBRA_09597</name>
</gene>
<dbReference type="GeneID" id="24102151"/>
<name>J7SCJ9_9APHY</name>
<dbReference type="RefSeq" id="XP_012177272.1">
    <property type="nucleotide sequence ID" value="XM_012321882.1"/>
</dbReference>
<protein>
    <submittedName>
        <fullName evidence="1">Uncharacterized protein</fullName>
    </submittedName>
</protein>
<dbReference type="EMBL" id="HE797717">
    <property type="protein sequence ID" value="CCM07251.1"/>
    <property type="molecule type" value="Genomic_DNA"/>
</dbReference>
<evidence type="ECO:0000313" key="2">
    <source>
        <dbReference type="Proteomes" id="UP000006352"/>
    </source>
</evidence>
<reference evidence="1 2" key="1">
    <citation type="journal article" date="2012" name="Appl. Environ. Microbiol.">
        <title>Short-read sequencing for genomic analysis of the brown rot fungus Fibroporia radiculosa.</title>
        <authorList>
            <person name="Tang J.D."/>
            <person name="Perkins A.D."/>
            <person name="Sonstegard T.S."/>
            <person name="Schroeder S.G."/>
            <person name="Burgess S.C."/>
            <person name="Diehl S.V."/>
        </authorList>
    </citation>
    <scope>NUCLEOTIDE SEQUENCE [LARGE SCALE GENOMIC DNA]</scope>
    <source>
        <strain evidence="1 2">TFFH 294</strain>
    </source>
</reference>
<organism evidence="1 2">
    <name type="scientific">Fibroporia radiculosa</name>
    <dbReference type="NCBI Taxonomy" id="599839"/>
    <lineage>
        <taxon>Eukaryota</taxon>
        <taxon>Fungi</taxon>
        <taxon>Dikarya</taxon>
        <taxon>Basidiomycota</taxon>
        <taxon>Agaricomycotina</taxon>
        <taxon>Agaricomycetes</taxon>
        <taxon>Polyporales</taxon>
        <taxon>Fibroporiaceae</taxon>
        <taxon>Fibroporia</taxon>
    </lineage>
</organism>
<sequence>MEFTATEAQGLQISASLTGNFCSLPATLHSLLSHPSLDGLLLPKMEPLANLEHVFEMPSIPDKVTTKKKKVVIEAQPMASGPSAVNTAAALSGKKLSCKKKKTVNESNKYVESDDNEPIEKPKCKQARPAAIGVDQPTEVIQTAKEVSLLTFVDLEQLRLETYKAQTDCLHAHIEYHRLVAEQARIQSKLQLHNSQIDMNNQQAQYYHWSAWGMFHSTSDKAGKHLFVIPADNTHTVDTCKVSGKVDDLDISLSAKWEPLYIKFPTHASAATAAVQVASLPCYFDTSYLEDGADSVPPPHTA</sequence>
<dbReference type="AlphaFoldDB" id="J7SCJ9"/>